<sequence length="282" mass="32512">MPIALGSGDVDSSLFTNYSDLLSRTEMLFSSIQTGQLDPLFDVFPDEKVRNRALREVRKLLPKPGEGWRFGFQRDDHPEILLIPDNAVPLIDRELAQDTPENTVMTVTGELIRIDFDRRTVVLRHPVTHKEIECVYVDELEETMIENRRGMIQATGRFTLDDEGYPNKLTDVTQLEPVDLSPISLKIAHWNDREFRFRQPLTFNPSLDEESQQFYVVEDPVLTLLAYAQTREQLLQEISEQIVFMWDAYVGSSEDELAPDALRLRQKLIETVSENRNATSKV</sequence>
<gene>
    <name evidence="1" type="ORF">HJG54_27545</name>
</gene>
<accession>A0AA96WXH6</accession>
<evidence type="ECO:0000313" key="1">
    <source>
        <dbReference type="EMBL" id="WNZ26202.1"/>
    </source>
</evidence>
<dbReference type="AlphaFoldDB" id="A0AA96WXH6"/>
<dbReference type="EMBL" id="CP053586">
    <property type="protein sequence ID" value="WNZ26202.1"/>
    <property type="molecule type" value="Genomic_DNA"/>
</dbReference>
<name>A0AA96WXH6_9CYAN</name>
<reference evidence="1" key="1">
    <citation type="submission" date="2020-05" db="EMBL/GenBank/DDBJ databases">
        <authorList>
            <person name="Zhu T."/>
            <person name="Keshari N."/>
            <person name="Lu X."/>
        </authorList>
    </citation>
    <scope>NUCLEOTIDE SEQUENCE</scope>
    <source>
        <strain evidence="1">NK1-12</strain>
    </source>
</reference>
<protein>
    <submittedName>
        <fullName evidence="1">Uncharacterized protein</fullName>
    </submittedName>
</protein>
<dbReference type="RefSeq" id="WP_316432434.1">
    <property type="nucleotide sequence ID" value="NZ_CP053586.1"/>
</dbReference>
<proteinExistence type="predicted"/>
<organism evidence="1">
    <name type="scientific">Leptolyngbya sp. NK1-12</name>
    <dbReference type="NCBI Taxonomy" id="2547451"/>
    <lineage>
        <taxon>Bacteria</taxon>
        <taxon>Bacillati</taxon>
        <taxon>Cyanobacteriota</taxon>
        <taxon>Cyanophyceae</taxon>
        <taxon>Leptolyngbyales</taxon>
        <taxon>Leptolyngbyaceae</taxon>
        <taxon>Leptolyngbya group</taxon>
        <taxon>Leptolyngbya</taxon>
    </lineage>
</organism>